<dbReference type="RefSeq" id="WP_188742917.1">
    <property type="nucleotide sequence ID" value="NZ_BAABFW010000018.1"/>
</dbReference>
<evidence type="ECO:0000313" key="4">
    <source>
        <dbReference type="Proteomes" id="UP000636956"/>
    </source>
</evidence>
<protein>
    <recommendedName>
        <fullName evidence="2">SseB protein N-terminal domain-containing protein</fullName>
    </recommendedName>
</protein>
<feature type="region of interest" description="Disordered" evidence="1">
    <location>
        <begin position="1"/>
        <end position="52"/>
    </location>
</feature>
<feature type="compositionally biased region" description="Acidic residues" evidence="1">
    <location>
        <begin position="1"/>
        <end position="11"/>
    </location>
</feature>
<gene>
    <name evidence="3" type="ORF">GCM10011372_16200</name>
</gene>
<reference evidence="3" key="1">
    <citation type="journal article" date="2014" name="Int. J. Syst. Evol. Microbiol.">
        <title>Complete genome sequence of Corynebacterium casei LMG S-19264T (=DSM 44701T), isolated from a smear-ripened cheese.</title>
        <authorList>
            <consortium name="US DOE Joint Genome Institute (JGI-PGF)"/>
            <person name="Walter F."/>
            <person name="Albersmeier A."/>
            <person name="Kalinowski J."/>
            <person name="Ruckert C."/>
        </authorList>
    </citation>
    <scope>NUCLEOTIDE SEQUENCE</scope>
    <source>
        <strain evidence="3">CGMCC 1.8984</strain>
    </source>
</reference>
<sequence length="285" mass="29649">MSPATDPDEGATDAAAARRGDVPQHVAADSAGVPWAGRAFQPNPHADDDGRAPEGLAAAIRRFHAGDGGQAEVVAEFARSRLLIPLLAELGDGGTEVGAHGLAVDKSQELSIVTVEGPDGRRVLPVFASVDAMTRWNPAARPVPADGVRVALAAADDGTDLVVLDPGSDGEFVLRRPAVWAVAQQQPWHPSSEAPEVRAAFERSIRTELSVLGIELAAGDPDARLAGPELVVRLSLVDGLTRVELDAVLQRLAKRWAADDAIATLVDSLNVRLSGARPAPDAPSG</sequence>
<feature type="domain" description="SseB protein N-terminal" evidence="2">
    <location>
        <begin position="56"/>
        <end position="181"/>
    </location>
</feature>
<comment type="caution">
    <text evidence="3">The sequence shown here is derived from an EMBL/GenBank/DDBJ whole genome shotgun (WGS) entry which is preliminary data.</text>
</comment>
<evidence type="ECO:0000259" key="2">
    <source>
        <dbReference type="Pfam" id="PF07179"/>
    </source>
</evidence>
<dbReference type="AlphaFoldDB" id="A0A917PHT5"/>
<evidence type="ECO:0000313" key="3">
    <source>
        <dbReference type="EMBL" id="GGJ78685.1"/>
    </source>
</evidence>
<evidence type="ECO:0000256" key="1">
    <source>
        <dbReference type="SAM" id="MobiDB-lite"/>
    </source>
</evidence>
<keyword evidence="4" id="KW-1185">Reference proteome</keyword>
<organism evidence="3 4">
    <name type="scientific">Agromyces bauzanensis</name>
    <dbReference type="NCBI Taxonomy" id="1308924"/>
    <lineage>
        <taxon>Bacteria</taxon>
        <taxon>Bacillati</taxon>
        <taxon>Actinomycetota</taxon>
        <taxon>Actinomycetes</taxon>
        <taxon>Micrococcales</taxon>
        <taxon>Microbacteriaceae</taxon>
        <taxon>Agromyces</taxon>
    </lineage>
</organism>
<name>A0A917PHT5_9MICO</name>
<proteinExistence type="predicted"/>
<reference evidence="3" key="2">
    <citation type="submission" date="2020-09" db="EMBL/GenBank/DDBJ databases">
        <authorList>
            <person name="Sun Q."/>
            <person name="Zhou Y."/>
        </authorList>
    </citation>
    <scope>NUCLEOTIDE SEQUENCE</scope>
    <source>
        <strain evidence="3">CGMCC 1.8984</strain>
    </source>
</reference>
<dbReference type="Pfam" id="PF07179">
    <property type="entry name" value="SseB"/>
    <property type="match status" value="1"/>
</dbReference>
<dbReference type="EMBL" id="BMMD01000007">
    <property type="protein sequence ID" value="GGJ78685.1"/>
    <property type="molecule type" value="Genomic_DNA"/>
</dbReference>
<dbReference type="InterPro" id="IPR009839">
    <property type="entry name" value="SseB_N"/>
</dbReference>
<dbReference type="Proteomes" id="UP000636956">
    <property type="component" value="Unassembled WGS sequence"/>
</dbReference>
<accession>A0A917PHT5</accession>